<dbReference type="PROSITE" id="PS50994">
    <property type="entry name" value="INTEGRASE"/>
    <property type="match status" value="1"/>
</dbReference>
<dbReference type="Pfam" id="PF07727">
    <property type="entry name" value="RVT_2"/>
    <property type="match status" value="1"/>
</dbReference>
<dbReference type="InterPro" id="IPR001584">
    <property type="entry name" value="Integrase_cat-core"/>
</dbReference>
<dbReference type="InterPro" id="IPR013103">
    <property type="entry name" value="RVT_2"/>
</dbReference>
<comment type="caution">
    <text evidence="2">The sequence shown here is derived from an EMBL/GenBank/DDBJ whole genome shotgun (WGS) entry which is preliminary data.</text>
</comment>
<accession>A0AA39AL15</accession>
<dbReference type="AlphaFoldDB" id="A0AA39AL15"/>
<evidence type="ECO:0000313" key="2">
    <source>
        <dbReference type="EMBL" id="KAJ9709547.1"/>
    </source>
</evidence>
<reference evidence="2 3" key="1">
    <citation type="journal article" date="2023" name="BMC Biotechnol.">
        <title>Vitis rotundifolia cv Carlos genome sequencing.</title>
        <authorList>
            <person name="Huff M."/>
            <person name="Hulse-Kemp A."/>
            <person name="Scheffler B."/>
            <person name="Youngblood R."/>
            <person name="Simpson S."/>
            <person name="Babiker E."/>
            <person name="Staton M."/>
        </authorList>
    </citation>
    <scope>NUCLEOTIDE SEQUENCE [LARGE SCALE GENOMIC DNA]</scope>
    <source>
        <tissue evidence="2">Leaf</tissue>
    </source>
</reference>
<dbReference type="InterPro" id="IPR012337">
    <property type="entry name" value="RNaseH-like_sf"/>
</dbReference>
<sequence>MKNRAELFSIFQKFYAEIQTQFNISIRVLRSDNAREYFSAPFTSFMSHHGILHQSSCAHTPQQNGVAERKNRHLVETARTILLHSNVPFRFWGDAVLTACYLINRMPSSILHDQILHSLLFPDQPLYFLPPRVFGCTCFVHILTPGQDKLSAKAMKCLFVGYSRLQKGYRCYSLETHRYFISADVTFFEDSPFFSTTSESLPISEVLPIPIVSPPDAMPPRPLQVYHRRPRVVAPLPFAEAPADSLPIPSASPAPALSSPNDLPIAVRKGIRSTRNPHPIYNFLSYHRLSSPYSAFVSAISSVSLPKSTHEALSHPGWRQAMVDEMAALHSNGTWDLVVLPSGKSTVGCRWVYAVKVGPDGQVDRLKARLVAKGYTQVYGSDYGDTFSPVAKIASVRLLLSLAAMCSWPLYQLDIKNAFLHGDLAEEVYMEQPPGFVAQGESGLVCRLRRSLYGLKQSPRAWFGRFSSVVQEFGMLRSTADHSIFYHHNSLRQCIYLVVYVDDIVITGSDQDGIQKLKQHLFTHFQTKDLGKLKYFLGIEIAQSSSGVVLSQRKYALDILEETGMLDCKPVDTPMDPNVKLVPGQGEPLGDPGRYRRLVGKLNYLTITRPDISFPVSVVSQFLQSPCDSHWDAVIRILRYIKSTPGQGVLYENRGHTQVVGYTDADWAGSPTDRRSTSGYCVFIGGNLISWKSKKQDVVARSSAEAEYRAMALATCELIWLRHLLRELRFGKDEQMKLICDNQAALHIASNPVFHERTKHIEVDCHFIREKIASGCVATSFVNSNDQLADIFTKSLRGPRIKYICNKLGAYDVYAPT</sequence>
<keyword evidence="3" id="KW-1185">Reference proteome</keyword>
<dbReference type="FunFam" id="3.30.420.10:FF:000438">
    <property type="match status" value="1"/>
</dbReference>
<dbReference type="InterPro" id="IPR036397">
    <property type="entry name" value="RNaseH_sf"/>
</dbReference>
<dbReference type="SUPFAM" id="SSF56672">
    <property type="entry name" value="DNA/RNA polymerases"/>
    <property type="match status" value="1"/>
</dbReference>
<dbReference type="PANTHER" id="PTHR11439">
    <property type="entry name" value="GAG-POL-RELATED RETROTRANSPOSON"/>
    <property type="match status" value="1"/>
</dbReference>
<proteinExistence type="predicted"/>
<dbReference type="Gene3D" id="3.30.420.10">
    <property type="entry name" value="Ribonuclease H-like superfamily/Ribonuclease H"/>
    <property type="match status" value="1"/>
</dbReference>
<evidence type="ECO:0000313" key="3">
    <source>
        <dbReference type="Proteomes" id="UP001168098"/>
    </source>
</evidence>
<dbReference type="Pfam" id="PF25597">
    <property type="entry name" value="SH3_retrovirus"/>
    <property type="match status" value="1"/>
</dbReference>
<dbReference type="InterPro" id="IPR057670">
    <property type="entry name" value="SH3_retrovirus"/>
</dbReference>
<dbReference type="EMBL" id="JARBHA010000001">
    <property type="protein sequence ID" value="KAJ9709547.1"/>
    <property type="molecule type" value="Genomic_DNA"/>
</dbReference>
<dbReference type="SUPFAM" id="SSF53098">
    <property type="entry name" value="Ribonuclease H-like"/>
    <property type="match status" value="1"/>
</dbReference>
<dbReference type="InterPro" id="IPR043502">
    <property type="entry name" value="DNA/RNA_pol_sf"/>
</dbReference>
<dbReference type="GO" id="GO:0003676">
    <property type="term" value="F:nucleic acid binding"/>
    <property type="evidence" value="ECO:0007669"/>
    <property type="project" value="InterPro"/>
</dbReference>
<evidence type="ECO:0000259" key="1">
    <source>
        <dbReference type="PROSITE" id="PS50994"/>
    </source>
</evidence>
<dbReference type="CDD" id="cd09272">
    <property type="entry name" value="RNase_HI_RT_Ty1"/>
    <property type="match status" value="1"/>
</dbReference>
<protein>
    <recommendedName>
        <fullName evidence="1">Integrase catalytic domain-containing protein</fullName>
    </recommendedName>
</protein>
<dbReference type="Proteomes" id="UP001168098">
    <property type="component" value="Unassembled WGS sequence"/>
</dbReference>
<dbReference type="PANTHER" id="PTHR11439:SF484">
    <property type="entry name" value="REVERSE TRANSCRIPTASE TY1_COPIA-TYPE DOMAIN-CONTAINING PROTEIN"/>
    <property type="match status" value="1"/>
</dbReference>
<gene>
    <name evidence="2" type="ORF">PVL29_001161</name>
</gene>
<organism evidence="2 3">
    <name type="scientific">Vitis rotundifolia</name>
    <name type="common">Muscadine grape</name>
    <dbReference type="NCBI Taxonomy" id="103349"/>
    <lineage>
        <taxon>Eukaryota</taxon>
        <taxon>Viridiplantae</taxon>
        <taxon>Streptophyta</taxon>
        <taxon>Embryophyta</taxon>
        <taxon>Tracheophyta</taxon>
        <taxon>Spermatophyta</taxon>
        <taxon>Magnoliopsida</taxon>
        <taxon>eudicotyledons</taxon>
        <taxon>Gunneridae</taxon>
        <taxon>Pentapetalae</taxon>
        <taxon>rosids</taxon>
        <taxon>Vitales</taxon>
        <taxon>Vitaceae</taxon>
        <taxon>Viteae</taxon>
        <taxon>Vitis</taxon>
    </lineage>
</organism>
<name>A0AA39AL15_VITRO</name>
<dbReference type="GO" id="GO:0015074">
    <property type="term" value="P:DNA integration"/>
    <property type="evidence" value="ECO:0007669"/>
    <property type="project" value="InterPro"/>
</dbReference>
<feature type="domain" description="Integrase catalytic" evidence="1">
    <location>
        <begin position="1"/>
        <end position="130"/>
    </location>
</feature>